<dbReference type="Pfam" id="PF13439">
    <property type="entry name" value="Glyco_transf_4"/>
    <property type="match status" value="1"/>
</dbReference>
<dbReference type="InterPro" id="IPR050194">
    <property type="entry name" value="Glycosyltransferase_grp1"/>
</dbReference>
<dbReference type="RefSeq" id="WP_055152539.1">
    <property type="nucleotide sequence ID" value="NZ_CZAW01000036.1"/>
</dbReference>
<reference evidence="3 4" key="1">
    <citation type="submission" date="2015-09" db="EMBL/GenBank/DDBJ databases">
        <authorList>
            <consortium name="Pathogen Informatics"/>
        </authorList>
    </citation>
    <scope>NUCLEOTIDE SEQUENCE [LARGE SCALE GENOMIC DNA]</scope>
    <source>
        <strain evidence="3 4">2789STDY5834911</strain>
    </source>
</reference>
<dbReference type="Proteomes" id="UP000095712">
    <property type="component" value="Unassembled WGS sequence"/>
</dbReference>
<dbReference type="AlphaFoldDB" id="A0A174RKH8"/>
<feature type="domain" description="Glycosyl transferase family 1" evidence="1">
    <location>
        <begin position="190"/>
        <end position="322"/>
    </location>
</feature>
<proteinExistence type="predicted"/>
<protein>
    <submittedName>
        <fullName evidence="3">Glycosyltransferase, GG-Bacteroidales peptide system</fullName>
    </submittedName>
</protein>
<evidence type="ECO:0000259" key="2">
    <source>
        <dbReference type="Pfam" id="PF13439"/>
    </source>
</evidence>
<keyword evidence="3" id="KW-0808">Transferase</keyword>
<organism evidence="3 4">
    <name type="scientific">Blautia wexlerae</name>
    <dbReference type="NCBI Taxonomy" id="418240"/>
    <lineage>
        <taxon>Bacteria</taxon>
        <taxon>Bacillati</taxon>
        <taxon>Bacillota</taxon>
        <taxon>Clostridia</taxon>
        <taxon>Lachnospirales</taxon>
        <taxon>Lachnospiraceae</taxon>
        <taxon>Blautia</taxon>
    </lineage>
</organism>
<evidence type="ECO:0000313" key="4">
    <source>
        <dbReference type="Proteomes" id="UP000095712"/>
    </source>
</evidence>
<dbReference type="EMBL" id="CZAW01000036">
    <property type="protein sequence ID" value="CUP82969.1"/>
    <property type="molecule type" value="Genomic_DNA"/>
</dbReference>
<dbReference type="Gene3D" id="3.40.50.2000">
    <property type="entry name" value="Glycogen Phosphorylase B"/>
    <property type="match status" value="2"/>
</dbReference>
<dbReference type="Pfam" id="PF00534">
    <property type="entry name" value="Glycos_transf_1"/>
    <property type="match status" value="1"/>
</dbReference>
<dbReference type="SUPFAM" id="SSF53756">
    <property type="entry name" value="UDP-Glycosyltransferase/glycogen phosphorylase"/>
    <property type="match status" value="1"/>
</dbReference>
<sequence length="362" mass="40342">MEKKKILMVCEAFGGGVFTYVSQLCNDMVDDFEVYLAYSLRPQTPKNYKEFLNQKVHLIEMKHVGVNGVINLRSDIAAIKELRQIEKNVKPDVIHLHSSVAGGLGRIAYSGKNNIVVYTPHGYAHILMGPGKKSTVYKFAEKVLGNRALTLTCCESEDEEAKKFSKRTAYIETGVNLTELSASLDGIKAVKNDKFTVFTLGRACVQKQPQLFNRIAELVPTARFIWIGNGELEDELTAPNIEVTGWKPRKEALSMAKSADAFVLCSLGEAIAMSLIENMYIKKLILVSNTIGNKSVIHNGINGYVCDTAEEYAKRIKDAMREFPKGLPEQAYQDVLRIYNTCAMKKKYIAFYTQITGGGTLI</sequence>
<name>A0A174RKH8_9FIRM</name>
<dbReference type="OrthoDB" id="9787617at2"/>
<evidence type="ECO:0000259" key="1">
    <source>
        <dbReference type="Pfam" id="PF00534"/>
    </source>
</evidence>
<gene>
    <name evidence="3" type="ORF">ERS852523_02953</name>
</gene>
<dbReference type="InterPro" id="IPR028098">
    <property type="entry name" value="Glyco_trans_4-like_N"/>
</dbReference>
<dbReference type="InterPro" id="IPR001296">
    <property type="entry name" value="Glyco_trans_1"/>
</dbReference>
<dbReference type="GO" id="GO:0016757">
    <property type="term" value="F:glycosyltransferase activity"/>
    <property type="evidence" value="ECO:0007669"/>
    <property type="project" value="InterPro"/>
</dbReference>
<dbReference type="PANTHER" id="PTHR45947:SF3">
    <property type="entry name" value="SULFOQUINOVOSYL TRANSFERASE SQD2"/>
    <property type="match status" value="1"/>
</dbReference>
<evidence type="ECO:0000313" key="3">
    <source>
        <dbReference type="EMBL" id="CUP82969.1"/>
    </source>
</evidence>
<accession>A0A174RKH8</accession>
<dbReference type="PANTHER" id="PTHR45947">
    <property type="entry name" value="SULFOQUINOVOSYL TRANSFERASE SQD2"/>
    <property type="match status" value="1"/>
</dbReference>
<feature type="domain" description="Glycosyltransferase subfamily 4-like N-terminal" evidence="2">
    <location>
        <begin position="15"/>
        <end position="178"/>
    </location>
</feature>